<dbReference type="PANTHER" id="PTHR21234">
    <property type="entry name" value="PURINE NUCLEOSIDE PHOSPHORYLASE"/>
    <property type="match status" value="1"/>
</dbReference>
<dbReference type="EC" id="3.2.2.9" evidence="3"/>
<keyword evidence="3" id="KW-0326">Glycosidase</keyword>
<dbReference type="PANTHER" id="PTHR21234:SF43">
    <property type="entry name" value="OS06G0112100 PROTEIN"/>
    <property type="match status" value="1"/>
</dbReference>
<dbReference type="InterPro" id="IPR000845">
    <property type="entry name" value="Nucleoside_phosphorylase_d"/>
</dbReference>
<dbReference type="InterPro" id="IPR035994">
    <property type="entry name" value="Nucleoside_phosphorylase_sf"/>
</dbReference>
<dbReference type="Gene3D" id="3.40.50.1580">
    <property type="entry name" value="Nucleoside phosphorylase domain"/>
    <property type="match status" value="1"/>
</dbReference>
<protein>
    <submittedName>
        <fullName evidence="3">Adenosylhomocysteine nucleosidase</fullName>
        <ecNumber evidence="3">3.2.2.9</ecNumber>
    </submittedName>
</protein>
<dbReference type="GO" id="GO:0009116">
    <property type="term" value="P:nucleoside metabolic process"/>
    <property type="evidence" value="ECO:0007669"/>
    <property type="project" value="InterPro"/>
</dbReference>
<dbReference type="SUPFAM" id="SSF53167">
    <property type="entry name" value="Purine and uridine phosphorylases"/>
    <property type="match status" value="1"/>
</dbReference>
<feature type="chain" id="PRO_5028378754" evidence="1">
    <location>
        <begin position="27"/>
        <end position="342"/>
    </location>
</feature>
<reference evidence="3" key="1">
    <citation type="journal article" date="2013" name="J. Plant Res.">
        <title>Effect of fungi and light on seed germination of three Opuntia species from semiarid lands of central Mexico.</title>
        <authorList>
            <person name="Delgado-Sanchez P."/>
            <person name="Jimenez-Bremont J.F."/>
            <person name="Guerrero-Gonzalez Mde L."/>
            <person name="Flores J."/>
        </authorList>
    </citation>
    <scope>NUCLEOTIDE SEQUENCE</scope>
    <source>
        <tissue evidence="3">Cladode</tissue>
    </source>
</reference>
<organism evidence="3">
    <name type="scientific">Opuntia streptacantha</name>
    <name type="common">Prickly pear cactus</name>
    <name type="synonym">Opuntia cardona</name>
    <dbReference type="NCBI Taxonomy" id="393608"/>
    <lineage>
        <taxon>Eukaryota</taxon>
        <taxon>Viridiplantae</taxon>
        <taxon>Streptophyta</taxon>
        <taxon>Embryophyta</taxon>
        <taxon>Tracheophyta</taxon>
        <taxon>Spermatophyta</taxon>
        <taxon>Magnoliopsida</taxon>
        <taxon>eudicotyledons</taxon>
        <taxon>Gunneridae</taxon>
        <taxon>Pentapetalae</taxon>
        <taxon>Caryophyllales</taxon>
        <taxon>Cactineae</taxon>
        <taxon>Cactaceae</taxon>
        <taxon>Opuntioideae</taxon>
        <taxon>Opuntia</taxon>
    </lineage>
</organism>
<feature type="signal peptide" evidence="1">
    <location>
        <begin position="1"/>
        <end position="26"/>
    </location>
</feature>
<keyword evidence="3" id="KW-0378">Hydrolase</keyword>
<keyword evidence="1" id="KW-0732">Signal</keyword>
<dbReference type="GO" id="GO:0008782">
    <property type="term" value="F:adenosylhomocysteine nucleosidase activity"/>
    <property type="evidence" value="ECO:0007669"/>
    <property type="project" value="UniProtKB-EC"/>
</dbReference>
<name>A0A7C9DG16_OPUST</name>
<proteinExistence type="predicted"/>
<dbReference type="AlphaFoldDB" id="A0A7C9DG16"/>
<accession>A0A7C9DG16</accession>
<reference evidence="3" key="2">
    <citation type="submission" date="2020-07" db="EMBL/GenBank/DDBJ databases">
        <authorList>
            <person name="Vera ALvarez R."/>
            <person name="Arias-Moreno D.M."/>
            <person name="Jimenez-Jacinto V."/>
            <person name="Jimenez-Bremont J.F."/>
            <person name="Swaminathan K."/>
            <person name="Moose S.P."/>
            <person name="Guerrero-Gonzalez M.L."/>
            <person name="Marino-Ramirez L."/>
            <person name="Landsman D."/>
            <person name="Rodriguez-Kessler M."/>
            <person name="Delgado-Sanchez P."/>
        </authorList>
    </citation>
    <scope>NUCLEOTIDE SEQUENCE</scope>
    <source>
        <tissue evidence="3">Cladode</tissue>
    </source>
</reference>
<evidence type="ECO:0000259" key="2">
    <source>
        <dbReference type="Pfam" id="PF01048"/>
    </source>
</evidence>
<dbReference type="EMBL" id="GISG01114250">
    <property type="protein sequence ID" value="MBA4639543.1"/>
    <property type="molecule type" value="Transcribed_RNA"/>
</dbReference>
<evidence type="ECO:0000256" key="1">
    <source>
        <dbReference type="SAM" id="SignalP"/>
    </source>
</evidence>
<dbReference type="Pfam" id="PF01048">
    <property type="entry name" value="PNP_UDP_1"/>
    <property type="match status" value="1"/>
</dbReference>
<sequence length="342" mass="37749">MAGPMVGLKLVALVLGLLVMVPKTMQRNVDDPLYGLLQRLNDNEGPFLGIILPESDRDEELFKNSGYFEARKDNSSLMFAGRQFNIGKFRGMSAVYVRAGEPLANVGATVQLLIEKFRLIGIISYGTSGSTSDKLDVPNVAVPTYVAYASAWKWQEWEPSVEVHGKARPSLKIGDYNVPKPGENKLGSIQYEKVRKYTPKGSKRETFWFYIYPEWVDIANEIEASELDRCIGGTTCNEQLPEIVKGLRIASSDSYISNSAYANFLRDHLDVAAVDTDSAGVVSVAVANGMPHIVFKAASNRPGVPQDPKLSALARENVLKVVAAFVDRLSQKMQPQPRISIY</sequence>
<feature type="domain" description="Nucleoside phosphorylase" evidence="2">
    <location>
        <begin position="75"/>
        <end position="325"/>
    </location>
</feature>
<evidence type="ECO:0000313" key="3">
    <source>
        <dbReference type="EMBL" id="MBA4639543.1"/>
    </source>
</evidence>